<dbReference type="HOGENOM" id="CLU_002472_0_2_1"/>
<dbReference type="SMART" id="SM00533">
    <property type="entry name" value="MUTSd"/>
    <property type="match status" value="1"/>
</dbReference>
<feature type="compositionally biased region" description="Polar residues" evidence="14">
    <location>
        <begin position="12"/>
        <end position="28"/>
    </location>
</feature>
<gene>
    <name evidence="16" type="ORF">BOTBODRAFT_27560</name>
</gene>
<evidence type="ECO:0000256" key="10">
    <source>
        <dbReference type="ARBA" id="ARBA00025373"/>
    </source>
</evidence>
<dbReference type="GO" id="GO:0030983">
    <property type="term" value="F:mismatched DNA binding"/>
    <property type="evidence" value="ECO:0007669"/>
    <property type="project" value="UniProtKB-UniRule"/>
</dbReference>
<dbReference type="FunFam" id="3.30.420.110:FF:000010">
    <property type="entry name" value="DNA mismatch repair protein"/>
    <property type="match status" value="1"/>
</dbReference>
<proteinExistence type="inferred from homology"/>
<dbReference type="InterPro" id="IPR007696">
    <property type="entry name" value="DNA_mismatch_repair_MutS_core"/>
</dbReference>
<dbReference type="NCBIfam" id="NF003810">
    <property type="entry name" value="PRK05399.1"/>
    <property type="match status" value="1"/>
</dbReference>
<dbReference type="GO" id="GO:0005634">
    <property type="term" value="C:nucleus"/>
    <property type="evidence" value="ECO:0007669"/>
    <property type="project" value="UniProtKB-SubCell"/>
</dbReference>
<evidence type="ECO:0000256" key="13">
    <source>
        <dbReference type="ARBA" id="ARBA00073774"/>
    </source>
</evidence>
<evidence type="ECO:0000313" key="17">
    <source>
        <dbReference type="Proteomes" id="UP000027195"/>
    </source>
</evidence>
<evidence type="ECO:0000313" key="16">
    <source>
        <dbReference type="EMBL" id="KDQ20147.1"/>
    </source>
</evidence>
<dbReference type="InterPro" id="IPR027417">
    <property type="entry name" value="P-loop_NTPase"/>
</dbReference>
<dbReference type="InterPro" id="IPR036678">
    <property type="entry name" value="MutS_con_dom_sf"/>
</dbReference>
<sequence>MAPKPSKGKATPSAQPTISAFFSKSSQARVPKRPATPIDLTSVDSENESREVSPPPKKKLKASKDAATLSGKEPIGVKEKSKPDKNRHSTSSLSKAAATSSSSALTQFQFGSTSNPSSVAASAEKSGNGALSGSRKVDDALRRAFREKLLVKPLPILPPASEPEEGREREEGSEGDQDQEDDADDTASAGVAKLRGKFKLGAAPRAGTKAGKGKERASDAVGPSGQKYTPLEKQIVQLKRDHPGVLLLVEVGYKYRFFGEDARIASQELGIACWQDRNFLTGSIPVHRRPVHVKKLISRGHKVGVVGQTETAALKKASDNKSAPFGRKLTHLYTAATYVDDLDSADDISGSYSSPLVCIVEQLRGGMGVDELVLLGMIAVIPATGEVTYDEFEDSNMRTELETRMTHINPAELLLPEKKLSKFTEKMLAHFAEEARSTRIRIERFNDRMDYSDAFSFVSTFYTSHDEDSDTTSENLKSGKLMASLVDFPNLVIIALAHAIKYLREFDLDSAFYRTNYFSKFTTKTHMLLNGNTLSNLEIYRNQTDFTEKGSLIWVLDHTKTKFGSRLLRSWVGRPLIDMAILQGRLDAVEEILCSQSNALEKLRGLLKGLPDLSKGLCRVQYGKCTPRELATLLTAFERIASTFEPFENPSQTGFTTSLLRDIVTSLPTVREPIVQLLQDIDLGKARKEVKDELWKDVKKYPEIERAKQGIIAIEVELDAQLKEIRRILNKPTAAWVTVSGIEYMIEVRNNDRKRVPASWLKISSTKAVTRFHTPEVKAKLQQREQYKETLAAEANKAYLAFLTNDVSNHYSVFRNVIGRLAVADCLLSLAAVAVQPGYVKPEFTEADQLDITDGRHPMSEVLRSDPFVPNTVVLGGEEPRTNIITGPNMGGKSSCVRMTALLAVMAQIGSYVPARSAKLGLQEGILTRMGASDDLARGRSTFMVELAETSSILKNASPRTLVILDELGRGTSTFDGMAIAHAVLEHLVNTIRCKTLFITHYPLLATELEKNPEIANVHMGFMENSSSADGVRSIRFLYRLTLGMASGSFGIECARLAGLSERILRNAQVRSAMMQKQVEGQQEANRVRRCLRLLGACLSVGGGGAEAEAAKSIVDLLALAKAG</sequence>
<dbReference type="Pfam" id="PF01624">
    <property type="entry name" value="MutS_I"/>
    <property type="match status" value="1"/>
</dbReference>
<dbReference type="Proteomes" id="UP000027195">
    <property type="component" value="Unassembled WGS sequence"/>
</dbReference>
<dbReference type="FunFam" id="3.40.1170.10:FF:000004">
    <property type="entry name" value="DNA mismatch repair protein"/>
    <property type="match status" value="1"/>
</dbReference>
<feature type="domain" description="DNA mismatch repair proteins mutS family" evidence="15">
    <location>
        <begin position="961"/>
        <end position="977"/>
    </location>
</feature>
<feature type="region of interest" description="Disordered" evidence="14">
    <location>
        <begin position="1"/>
        <end position="188"/>
    </location>
</feature>
<dbReference type="PROSITE" id="PS00486">
    <property type="entry name" value="DNA_MISMATCH_REPAIR_2"/>
    <property type="match status" value="1"/>
</dbReference>
<evidence type="ECO:0000256" key="4">
    <source>
        <dbReference type="ARBA" id="ARBA00022741"/>
    </source>
</evidence>
<dbReference type="AlphaFoldDB" id="A0A067N7N4"/>
<dbReference type="STRING" id="930990.A0A067N7N4"/>
<evidence type="ECO:0000256" key="3">
    <source>
        <dbReference type="ARBA" id="ARBA00022151"/>
    </source>
</evidence>
<dbReference type="SUPFAM" id="SSF53150">
    <property type="entry name" value="DNA repair protein MutS, domain II"/>
    <property type="match status" value="1"/>
</dbReference>
<keyword evidence="9" id="KW-0539">Nucleus</keyword>
<comment type="similarity">
    <text evidence="2">Belongs to the DNA mismatch repair MutS family. MSH3 subfamily.</text>
</comment>
<dbReference type="PANTHER" id="PTHR11361:SF122">
    <property type="entry name" value="DNA MISMATCH REPAIR PROTEIN MSH3"/>
    <property type="match status" value="1"/>
</dbReference>
<keyword evidence="5" id="KW-0227">DNA damage</keyword>
<evidence type="ECO:0000256" key="7">
    <source>
        <dbReference type="ARBA" id="ARBA00023125"/>
    </source>
</evidence>
<organism evidence="16 17">
    <name type="scientific">Botryobasidium botryosum (strain FD-172 SS1)</name>
    <dbReference type="NCBI Taxonomy" id="930990"/>
    <lineage>
        <taxon>Eukaryota</taxon>
        <taxon>Fungi</taxon>
        <taxon>Dikarya</taxon>
        <taxon>Basidiomycota</taxon>
        <taxon>Agaricomycotina</taxon>
        <taxon>Agaricomycetes</taxon>
        <taxon>Cantharellales</taxon>
        <taxon>Botryobasidiaceae</taxon>
        <taxon>Botryobasidium</taxon>
    </lineage>
</organism>
<dbReference type="Gene3D" id="1.10.1420.10">
    <property type="match status" value="2"/>
</dbReference>
<dbReference type="Gene3D" id="3.30.420.110">
    <property type="entry name" value="MutS, connector domain"/>
    <property type="match status" value="1"/>
</dbReference>
<evidence type="ECO:0000256" key="14">
    <source>
        <dbReference type="SAM" id="MobiDB-lite"/>
    </source>
</evidence>
<dbReference type="GO" id="GO:0006298">
    <property type="term" value="P:mismatch repair"/>
    <property type="evidence" value="ECO:0007669"/>
    <property type="project" value="InterPro"/>
</dbReference>
<dbReference type="Gene3D" id="3.40.50.300">
    <property type="entry name" value="P-loop containing nucleotide triphosphate hydrolases"/>
    <property type="match status" value="1"/>
</dbReference>
<dbReference type="Pfam" id="PF05192">
    <property type="entry name" value="MutS_III"/>
    <property type="match status" value="1"/>
</dbReference>
<dbReference type="SUPFAM" id="SSF55271">
    <property type="entry name" value="DNA repair protein MutS, domain I"/>
    <property type="match status" value="1"/>
</dbReference>
<dbReference type="InParanoid" id="A0A067N7N4"/>
<evidence type="ECO:0000256" key="5">
    <source>
        <dbReference type="ARBA" id="ARBA00022763"/>
    </source>
</evidence>
<dbReference type="PANTHER" id="PTHR11361">
    <property type="entry name" value="DNA MISMATCH REPAIR PROTEIN MUTS FAMILY MEMBER"/>
    <property type="match status" value="1"/>
</dbReference>
<keyword evidence="17" id="KW-1185">Reference proteome</keyword>
<keyword evidence="8" id="KW-0234">DNA repair</keyword>
<evidence type="ECO:0000256" key="1">
    <source>
        <dbReference type="ARBA" id="ARBA00004123"/>
    </source>
</evidence>
<feature type="compositionally biased region" description="Polar residues" evidence="14">
    <location>
        <begin position="107"/>
        <end position="120"/>
    </location>
</feature>
<evidence type="ECO:0000256" key="12">
    <source>
        <dbReference type="ARBA" id="ARBA00029792"/>
    </source>
</evidence>
<keyword evidence="7" id="KW-0238">DNA-binding</keyword>
<evidence type="ECO:0000256" key="9">
    <source>
        <dbReference type="ARBA" id="ARBA00023242"/>
    </source>
</evidence>
<dbReference type="SUPFAM" id="SSF48334">
    <property type="entry name" value="DNA repair protein MutS, domain III"/>
    <property type="match status" value="1"/>
</dbReference>
<keyword evidence="6" id="KW-0067">ATP-binding</keyword>
<feature type="compositionally biased region" description="Basic and acidic residues" evidence="14">
    <location>
        <begin position="75"/>
        <end position="87"/>
    </location>
</feature>
<dbReference type="OrthoDB" id="121051at2759"/>
<accession>A0A067N7N4</accession>
<dbReference type="InterPro" id="IPR045076">
    <property type="entry name" value="MutS"/>
</dbReference>
<dbReference type="InterPro" id="IPR007695">
    <property type="entry name" value="DNA_mismatch_repair_MutS-lik_N"/>
</dbReference>
<evidence type="ECO:0000256" key="2">
    <source>
        <dbReference type="ARBA" id="ARBA00007094"/>
    </source>
</evidence>
<feature type="compositionally biased region" description="Basic and acidic residues" evidence="14">
    <location>
        <begin position="135"/>
        <end position="150"/>
    </location>
</feature>
<evidence type="ECO:0000256" key="11">
    <source>
        <dbReference type="ARBA" id="ARBA00025902"/>
    </source>
</evidence>
<dbReference type="FunFam" id="1.10.1420.10:FF:000004">
    <property type="entry name" value="DNA mismatch repair protein Msh3"/>
    <property type="match status" value="1"/>
</dbReference>
<evidence type="ECO:0000259" key="15">
    <source>
        <dbReference type="PROSITE" id="PS00486"/>
    </source>
</evidence>
<evidence type="ECO:0000256" key="6">
    <source>
        <dbReference type="ARBA" id="ARBA00022840"/>
    </source>
</evidence>
<dbReference type="InterPro" id="IPR036187">
    <property type="entry name" value="DNA_mismatch_repair_MutS_sf"/>
</dbReference>
<feature type="region of interest" description="Disordered" evidence="14">
    <location>
        <begin position="202"/>
        <end position="226"/>
    </location>
</feature>
<dbReference type="Pfam" id="PF05188">
    <property type="entry name" value="MutS_II"/>
    <property type="match status" value="1"/>
</dbReference>
<comment type="subunit">
    <text evidence="11">Heterodimer consisting of MSH2-MSH3 (MutS beta). Forms a ternary complex with MutL alpha (MLH1-PMS1).</text>
</comment>
<protein>
    <recommendedName>
        <fullName evidence="3 13">DNA mismatch repair protein MSH3</fullName>
    </recommendedName>
    <alternativeName>
        <fullName evidence="3 13">DNA mismatch repair protein MSH3</fullName>
    </alternativeName>
    <alternativeName>
        <fullName evidence="12">MutS protein homolog 3</fullName>
    </alternativeName>
</protein>
<dbReference type="GO" id="GO:0005524">
    <property type="term" value="F:ATP binding"/>
    <property type="evidence" value="ECO:0007669"/>
    <property type="project" value="UniProtKB-UniRule"/>
</dbReference>
<comment type="subcellular location">
    <subcellularLocation>
        <location evidence="1">Nucleus</location>
    </subcellularLocation>
</comment>
<reference evidence="17" key="1">
    <citation type="journal article" date="2014" name="Proc. Natl. Acad. Sci. U.S.A.">
        <title>Extensive sampling of basidiomycete genomes demonstrates inadequacy of the white-rot/brown-rot paradigm for wood decay fungi.</title>
        <authorList>
            <person name="Riley R."/>
            <person name="Salamov A.A."/>
            <person name="Brown D.W."/>
            <person name="Nagy L.G."/>
            <person name="Floudas D."/>
            <person name="Held B.W."/>
            <person name="Levasseur A."/>
            <person name="Lombard V."/>
            <person name="Morin E."/>
            <person name="Otillar R."/>
            <person name="Lindquist E.A."/>
            <person name="Sun H."/>
            <person name="LaButti K.M."/>
            <person name="Schmutz J."/>
            <person name="Jabbour D."/>
            <person name="Luo H."/>
            <person name="Baker S.E."/>
            <person name="Pisabarro A.G."/>
            <person name="Walton J.D."/>
            <person name="Blanchette R.A."/>
            <person name="Henrissat B."/>
            <person name="Martin F."/>
            <person name="Cullen D."/>
            <person name="Hibbett D.S."/>
            <person name="Grigoriev I.V."/>
        </authorList>
    </citation>
    <scope>NUCLEOTIDE SEQUENCE [LARGE SCALE GENOMIC DNA]</scope>
    <source>
        <strain evidence="17">FD-172 SS1</strain>
    </source>
</reference>
<keyword evidence="4" id="KW-0547">Nucleotide-binding</keyword>
<feature type="compositionally biased region" description="Low complexity" evidence="14">
    <location>
        <begin position="89"/>
        <end position="106"/>
    </location>
</feature>
<dbReference type="Pfam" id="PF00488">
    <property type="entry name" value="MutS_V"/>
    <property type="match status" value="1"/>
</dbReference>
<comment type="function">
    <text evidence="10">Component of the post-replicative DNA mismatch repair system (MMR). Heterodimerizes with MSH2 to form MutS beta, which binds to DNA mismatches thereby initiating DNA repair. MSH3 provides substrate-binding and substrate specificity to the complex. When bound, the MutS beta heterodimer bends the DNA helix and shields approximately 20 base pairs. Acts mainly to repair insertion-deletion loops (IDLs) from 2 to 13 nucleotides in size, but can also repair base-base and single insertion-deletion mismatches that occur during replication. After mismatch binding, forms a ternary complex with the MutL alpha heterodimer, which is thought to be responsible for directing the downstream MMR events, including strand discrimination, excision, and resynthesis. ATP binding and hydrolysis play a pivotal role in mismatch repair functions.</text>
</comment>
<dbReference type="InterPro" id="IPR007860">
    <property type="entry name" value="DNA_mmatch_repair_MutS_con_dom"/>
</dbReference>
<dbReference type="EMBL" id="KL198018">
    <property type="protein sequence ID" value="KDQ20147.1"/>
    <property type="molecule type" value="Genomic_DNA"/>
</dbReference>
<evidence type="ECO:0000256" key="8">
    <source>
        <dbReference type="ARBA" id="ARBA00023204"/>
    </source>
</evidence>
<dbReference type="GO" id="GO:0140664">
    <property type="term" value="F:ATP-dependent DNA damage sensor activity"/>
    <property type="evidence" value="ECO:0007669"/>
    <property type="project" value="InterPro"/>
</dbReference>
<dbReference type="Gene3D" id="3.40.1170.10">
    <property type="entry name" value="DNA repair protein MutS, domain I"/>
    <property type="match status" value="1"/>
</dbReference>
<feature type="compositionally biased region" description="Acidic residues" evidence="14">
    <location>
        <begin position="173"/>
        <end position="185"/>
    </location>
</feature>
<dbReference type="SMART" id="SM00534">
    <property type="entry name" value="MUTSac"/>
    <property type="match status" value="1"/>
</dbReference>
<dbReference type="InterPro" id="IPR016151">
    <property type="entry name" value="DNA_mismatch_repair_MutS_N"/>
</dbReference>
<dbReference type="FunCoup" id="A0A067N7N4">
    <property type="interactions" value="602"/>
</dbReference>
<dbReference type="GO" id="GO:0006312">
    <property type="term" value="P:mitotic recombination"/>
    <property type="evidence" value="ECO:0007669"/>
    <property type="project" value="TreeGrafter"/>
</dbReference>
<dbReference type="SUPFAM" id="SSF52540">
    <property type="entry name" value="P-loop containing nucleoside triphosphate hydrolases"/>
    <property type="match status" value="1"/>
</dbReference>
<name>A0A067N7N4_BOTB1</name>
<dbReference type="InterPro" id="IPR000432">
    <property type="entry name" value="DNA_mismatch_repair_MutS_C"/>
</dbReference>